<keyword evidence="2" id="KW-1185">Reference proteome</keyword>
<gene>
    <name evidence="1" type="ORF">EVAR_51791_1</name>
</gene>
<dbReference type="AlphaFoldDB" id="A0A4C2A4J0"/>
<evidence type="ECO:0000313" key="1">
    <source>
        <dbReference type="EMBL" id="GBP94988.1"/>
    </source>
</evidence>
<proteinExistence type="predicted"/>
<sequence>MPPIIICLGRNTHTHTHTHIHTCAAERRRRRTFDINEFYISKHRHSSVTRQPARTPLLDSLIFSVKRCVLGGFEAAEPNSAECIVTLGNKMAINEMEPPTEVGECTAHLRLRSRSPAAPTRGPPAR</sequence>
<accession>A0A4C2A4J0</accession>
<organism evidence="1 2">
    <name type="scientific">Eumeta variegata</name>
    <name type="common">Bagworm moth</name>
    <name type="synonym">Eumeta japonica</name>
    <dbReference type="NCBI Taxonomy" id="151549"/>
    <lineage>
        <taxon>Eukaryota</taxon>
        <taxon>Metazoa</taxon>
        <taxon>Ecdysozoa</taxon>
        <taxon>Arthropoda</taxon>
        <taxon>Hexapoda</taxon>
        <taxon>Insecta</taxon>
        <taxon>Pterygota</taxon>
        <taxon>Neoptera</taxon>
        <taxon>Endopterygota</taxon>
        <taxon>Lepidoptera</taxon>
        <taxon>Glossata</taxon>
        <taxon>Ditrysia</taxon>
        <taxon>Tineoidea</taxon>
        <taxon>Psychidae</taxon>
        <taxon>Oiketicinae</taxon>
        <taxon>Eumeta</taxon>
    </lineage>
</organism>
<dbReference type="EMBL" id="BGZK01002571">
    <property type="protein sequence ID" value="GBP94988.1"/>
    <property type="molecule type" value="Genomic_DNA"/>
</dbReference>
<protein>
    <submittedName>
        <fullName evidence="1">Uncharacterized protein</fullName>
    </submittedName>
</protein>
<evidence type="ECO:0000313" key="2">
    <source>
        <dbReference type="Proteomes" id="UP000299102"/>
    </source>
</evidence>
<dbReference type="Proteomes" id="UP000299102">
    <property type="component" value="Unassembled WGS sequence"/>
</dbReference>
<reference evidence="1 2" key="1">
    <citation type="journal article" date="2019" name="Commun. Biol.">
        <title>The bagworm genome reveals a unique fibroin gene that provides high tensile strength.</title>
        <authorList>
            <person name="Kono N."/>
            <person name="Nakamura H."/>
            <person name="Ohtoshi R."/>
            <person name="Tomita M."/>
            <person name="Numata K."/>
            <person name="Arakawa K."/>
        </authorList>
    </citation>
    <scope>NUCLEOTIDE SEQUENCE [LARGE SCALE GENOMIC DNA]</scope>
</reference>
<comment type="caution">
    <text evidence="1">The sequence shown here is derived from an EMBL/GenBank/DDBJ whole genome shotgun (WGS) entry which is preliminary data.</text>
</comment>
<name>A0A4C2A4J0_EUMVA</name>